<accession>A0A0C1RDS7</accession>
<dbReference type="Pfam" id="PF07878">
    <property type="entry name" value="RHH_5"/>
    <property type="match status" value="1"/>
</dbReference>
<feature type="domain" description="CopG-like ribbon-helix-helix" evidence="1">
    <location>
        <begin position="10"/>
        <end position="48"/>
    </location>
</feature>
<reference evidence="2" key="1">
    <citation type="journal article" date="2015" name="Genome Announc.">
        <title>Draft Genome Sequence of Tolypothrix boutellei Strain VB521301.</title>
        <authorList>
            <person name="Chandrababunaidu M.M."/>
            <person name="Singh D."/>
            <person name="Sen D."/>
            <person name="Bhan S."/>
            <person name="Das S."/>
            <person name="Gupta A."/>
            <person name="Adhikary S.P."/>
            <person name="Tripathy S."/>
        </authorList>
    </citation>
    <scope>NUCLEOTIDE SEQUENCE</scope>
    <source>
        <strain evidence="2">VB521301</strain>
    </source>
</reference>
<evidence type="ECO:0000313" key="2">
    <source>
        <dbReference type="EMBL" id="KIE13788.1"/>
    </source>
</evidence>
<dbReference type="InterPro" id="IPR012869">
    <property type="entry name" value="RHH_5"/>
</dbReference>
<sequence length="68" mass="7941">MTDRDKYRPRVQFVCDREVADLLQQWANQENRTRSNLTETLVKEAIQHRLSARNTEAGTPKILTNQNA</sequence>
<protein>
    <recommendedName>
        <fullName evidence="1">CopG-like ribbon-helix-helix domain-containing protein</fullName>
    </recommendedName>
</protein>
<dbReference type="EMBL" id="JHEG02000007">
    <property type="protein sequence ID" value="KIE13788.1"/>
    <property type="molecule type" value="Genomic_DNA"/>
</dbReference>
<dbReference type="OrthoDB" id="516699at2"/>
<comment type="caution">
    <text evidence="2">The sequence shown here is derived from an EMBL/GenBank/DDBJ whole genome shotgun (WGS) entry which is preliminary data.</text>
</comment>
<dbReference type="AlphaFoldDB" id="A0A0C1RDS7"/>
<evidence type="ECO:0000259" key="1">
    <source>
        <dbReference type="Pfam" id="PF07878"/>
    </source>
</evidence>
<organism evidence="2">
    <name type="scientific">Tolypothrix bouteillei VB521301</name>
    <dbReference type="NCBI Taxonomy" id="1479485"/>
    <lineage>
        <taxon>Bacteria</taxon>
        <taxon>Bacillati</taxon>
        <taxon>Cyanobacteriota</taxon>
        <taxon>Cyanophyceae</taxon>
        <taxon>Nostocales</taxon>
        <taxon>Tolypothrichaceae</taxon>
        <taxon>Tolypothrix</taxon>
    </lineage>
</organism>
<gene>
    <name evidence="2" type="ORF">DA73_0202000</name>
</gene>
<proteinExistence type="predicted"/>
<name>A0A0C1RDS7_9CYAN</name>